<sequence length="101" mass="11160">MLKKTLKTAIYALILVCSASSFGASNDIICNGPNLSAVLYSYKGNTKLIFKKGNGLPISAVCRKIETGEHECREDLTGENLFFKFNESTREARIDIGQIRI</sequence>
<gene>
    <name evidence="2" type="ORF">COX77_02570</name>
</gene>
<feature type="signal peptide" evidence="1">
    <location>
        <begin position="1"/>
        <end position="23"/>
    </location>
</feature>
<evidence type="ECO:0000313" key="2">
    <source>
        <dbReference type="EMBL" id="PIZ99079.1"/>
    </source>
</evidence>
<accession>A0A2M7VEY6</accession>
<dbReference type="Proteomes" id="UP000230405">
    <property type="component" value="Unassembled WGS sequence"/>
</dbReference>
<evidence type="ECO:0000256" key="1">
    <source>
        <dbReference type="SAM" id="SignalP"/>
    </source>
</evidence>
<feature type="chain" id="PRO_5014779577" evidence="1">
    <location>
        <begin position="24"/>
        <end position="101"/>
    </location>
</feature>
<feature type="non-terminal residue" evidence="2">
    <location>
        <position position="101"/>
    </location>
</feature>
<dbReference type="EMBL" id="PFPO01000048">
    <property type="protein sequence ID" value="PIZ99079.1"/>
    <property type="molecule type" value="Genomic_DNA"/>
</dbReference>
<comment type="caution">
    <text evidence="2">The sequence shown here is derived from an EMBL/GenBank/DDBJ whole genome shotgun (WGS) entry which is preliminary data.</text>
</comment>
<proteinExistence type="predicted"/>
<name>A0A2M7VEY6_9BACT</name>
<organism evidence="2 3">
    <name type="scientific">Candidatus Komeilibacteria bacterium CG_4_10_14_0_2_um_filter_37_10</name>
    <dbReference type="NCBI Taxonomy" id="1974470"/>
    <lineage>
        <taxon>Bacteria</taxon>
        <taxon>Candidatus Komeiliibacteriota</taxon>
    </lineage>
</organism>
<keyword evidence="1" id="KW-0732">Signal</keyword>
<protein>
    <submittedName>
        <fullName evidence="2">Uncharacterized protein</fullName>
    </submittedName>
</protein>
<reference evidence="3" key="1">
    <citation type="submission" date="2017-09" db="EMBL/GenBank/DDBJ databases">
        <title>Depth-based differentiation of microbial function through sediment-hosted aquifers and enrichment of novel symbionts in the deep terrestrial subsurface.</title>
        <authorList>
            <person name="Probst A.J."/>
            <person name="Ladd B."/>
            <person name="Jarett J.K."/>
            <person name="Geller-Mcgrath D.E."/>
            <person name="Sieber C.M.K."/>
            <person name="Emerson J.B."/>
            <person name="Anantharaman K."/>
            <person name="Thomas B.C."/>
            <person name="Malmstrom R."/>
            <person name="Stieglmeier M."/>
            <person name="Klingl A."/>
            <person name="Woyke T."/>
            <person name="Ryan C.M."/>
            <person name="Banfield J.F."/>
        </authorList>
    </citation>
    <scope>NUCLEOTIDE SEQUENCE [LARGE SCALE GENOMIC DNA]</scope>
</reference>
<dbReference type="AlphaFoldDB" id="A0A2M7VEY6"/>
<evidence type="ECO:0000313" key="3">
    <source>
        <dbReference type="Proteomes" id="UP000230405"/>
    </source>
</evidence>